<dbReference type="PANTHER" id="PTHR43943">
    <property type="entry name" value="DEHYDROGENASE/REDUCTASE (SDR FAMILY) MEMBER 4"/>
    <property type="match status" value="1"/>
</dbReference>
<dbReference type="STRING" id="947166.A0A1D1VQB2"/>
<gene>
    <name evidence="3" type="primary">RvY_13515-1</name>
    <name evidence="3" type="synonym">RvY_13515.1</name>
    <name evidence="3" type="ORF">RvY_13515</name>
</gene>
<dbReference type="PRINTS" id="PR00080">
    <property type="entry name" value="SDRFAMILY"/>
</dbReference>
<keyword evidence="4" id="KW-1185">Reference proteome</keyword>
<dbReference type="EMBL" id="BDGG01000009">
    <property type="protein sequence ID" value="GAV03026.1"/>
    <property type="molecule type" value="Genomic_DNA"/>
</dbReference>
<proteinExistence type="inferred from homology"/>
<evidence type="ECO:0000313" key="3">
    <source>
        <dbReference type="EMBL" id="GAV03026.1"/>
    </source>
</evidence>
<name>A0A1D1VQB2_RAMVA</name>
<dbReference type="InterPro" id="IPR020904">
    <property type="entry name" value="Sc_DH/Rdtase_CS"/>
</dbReference>
<dbReference type="NCBIfam" id="NF005559">
    <property type="entry name" value="PRK07231.1"/>
    <property type="match status" value="1"/>
</dbReference>
<dbReference type="GO" id="GO:0004090">
    <property type="term" value="F:carbonyl reductase (NADPH) activity"/>
    <property type="evidence" value="ECO:0007669"/>
    <property type="project" value="TreeGrafter"/>
</dbReference>
<sequence>MALKALSGKVAVITASTEGIGLATARRLGLDGAKVVVSSRRQENVKKAVSLLESENIEVMGTICHVSKEADRGRLVEETVKCFGGIDIFVSNAAVNPAVGPLLDTSEEVWNRIFETNVKATFLLCKLVVPEIEKRGKGSVIIISSVGAYYPMQMIGAYCVSKTALLGLTKVMASELAEKNIRVNGVAPGIIKTKFSEFLWKDEGPISKAAKDIIPMRRFGETDEIAGAVSFLASDASSYMTGETLLLTGGMPVHL</sequence>
<dbReference type="AlphaFoldDB" id="A0A1D1VQB2"/>
<dbReference type="PRINTS" id="PR00081">
    <property type="entry name" value="GDHRDH"/>
</dbReference>
<reference evidence="3 4" key="1">
    <citation type="journal article" date="2016" name="Nat. Commun.">
        <title>Extremotolerant tardigrade genome and improved radiotolerance of human cultured cells by tardigrade-unique protein.</title>
        <authorList>
            <person name="Hashimoto T."/>
            <person name="Horikawa D.D."/>
            <person name="Saito Y."/>
            <person name="Kuwahara H."/>
            <person name="Kozuka-Hata H."/>
            <person name="Shin-I T."/>
            <person name="Minakuchi Y."/>
            <person name="Ohishi K."/>
            <person name="Motoyama A."/>
            <person name="Aizu T."/>
            <person name="Enomoto A."/>
            <person name="Kondo K."/>
            <person name="Tanaka S."/>
            <person name="Hara Y."/>
            <person name="Koshikawa S."/>
            <person name="Sagara H."/>
            <person name="Miura T."/>
            <person name="Yokobori S."/>
            <person name="Miyagawa K."/>
            <person name="Suzuki Y."/>
            <person name="Kubo T."/>
            <person name="Oyama M."/>
            <person name="Kohara Y."/>
            <person name="Fujiyama A."/>
            <person name="Arakawa K."/>
            <person name="Katayama T."/>
            <person name="Toyoda A."/>
            <person name="Kunieda T."/>
        </authorList>
    </citation>
    <scope>NUCLEOTIDE SEQUENCE [LARGE SCALE GENOMIC DNA]</scope>
    <source>
        <strain evidence="3 4">YOKOZUNA-1</strain>
    </source>
</reference>
<evidence type="ECO:0008006" key="5">
    <source>
        <dbReference type="Google" id="ProtNLM"/>
    </source>
</evidence>
<dbReference type="OrthoDB" id="1669814at2759"/>
<evidence type="ECO:0000256" key="2">
    <source>
        <dbReference type="ARBA" id="ARBA00023002"/>
    </source>
</evidence>
<dbReference type="InterPro" id="IPR036291">
    <property type="entry name" value="NAD(P)-bd_dom_sf"/>
</dbReference>
<dbReference type="InterPro" id="IPR002347">
    <property type="entry name" value="SDR_fam"/>
</dbReference>
<dbReference type="PANTHER" id="PTHR43943:SF2">
    <property type="entry name" value="DEHYDROGENASE_REDUCTASE 4"/>
    <property type="match status" value="1"/>
</dbReference>
<dbReference type="Gene3D" id="3.40.50.720">
    <property type="entry name" value="NAD(P)-binding Rossmann-like Domain"/>
    <property type="match status" value="1"/>
</dbReference>
<dbReference type="FunFam" id="3.40.50.720:FF:000084">
    <property type="entry name" value="Short-chain dehydrogenase reductase"/>
    <property type="match status" value="1"/>
</dbReference>
<dbReference type="Proteomes" id="UP000186922">
    <property type="component" value="Unassembled WGS sequence"/>
</dbReference>
<dbReference type="SUPFAM" id="SSF51735">
    <property type="entry name" value="NAD(P)-binding Rossmann-fold domains"/>
    <property type="match status" value="1"/>
</dbReference>
<evidence type="ECO:0000313" key="4">
    <source>
        <dbReference type="Proteomes" id="UP000186922"/>
    </source>
</evidence>
<dbReference type="Pfam" id="PF13561">
    <property type="entry name" value="adh_short_C2"/>
    <property type="match status" value="1"/>
</dbReference>
<keyword evidence="2" id="KW-0560">Oxidoreductase</keyword>
<organism evidence="3 4">
    <name type="scientific">Ramazzottius varieornatus</name>
    <name type="common">Water bear</name>
    <name type="synonym">Tardigrade</name>
    <dbReference type="NCBI Taxonomy" id="947166"/>
    <lineage>
        <taxon>Eukaryota</taxon>
        <taxon>Metazoa</taxon>
        <taxon>Ecdysozoa</taxon>
        <taxon>Tardigrada</taxon>
        <taxon>Eutardigrada</taxon>
        <taxon>Parachela</taxon>
        <taxon>Hypsibioidea</taxon>
        <taxon>Ramazzottiidae</taxon>
        <taxon>Ramazzottius</taxon>
    </lineage>
</organism>
<comment type="caution">
    <text evidence="3">The sequence shown here is derived from an EMBL/GenBank/DDBJ whole genome shotgun (WGS) entry which is preliminary data.</text>
</comment>
<comment type="similarity">
    <text evidence="1">Belongs to the short-chain dehydrogenases/reductases (SDR) family.</text>
</comment>
<accession>A0A1D1VQB2</accession>
<evidence type="ECO:0000256" key="1">
    <source>
        <dbReference type="ARBA" id="ARBA00006484"/>
    </source>
</evidence>
<protein>
    <recommendedName>
        <fullName evidence="5">Dehydrogenase/reductase SDR family member 4</fullName>
    </recommendedName>
</protein>
<dbReference type="PROSITE" id="PS00061">
    <property type="entry name" value="ADH_SHORT"/>
    <property type="match status" value="1"/>
</dbReference>